<evidence type="ECO:0000313" key="2">
    <source>
        <dbReference type="EMBL" id="KIJ42707.1"/>
    </source>
</evidence>
<dbReference type="Proteomes" id="UP000054279">
    <property type="component" value="Unassembled WGS sequence"/>
</dbReference>
<organism evidence="2 3">
    <name type="scientific">Sphaerobolus stellatus (strain SS14)</name>
    <dbReference type="NCBI Taxonomy" id="990650"/>
    <lineage>
        <taxon>Eukaryota</taxon>
        <taxon>Fungi</taxon>
        <taxon>Dikarya</taxon>
        <taxon>Basidiomycota</taxon>
        <taxon>Agaricomycotina</taxon>
        <taxon>Agaricomycetes</taxon>
        <taxon>Phallomycetidae</taxon>
        <taxon>Geastrales</taxon>
        <taxon>Sphaerobolaceae</taxon>
        <taxon>Sphaerobolus</taxon>
    </lineage>
</organism>
<keyword evidence="3" id="KW-1185">Reference proteome</keyword>
<name>A0A0C9VLR0_SPHS4</name>
<proteinExistence type="predicted"/>
<dbReference type="EMBL" id="KN837128">
    <property type="protein sequence ID" value="KIJ42707.1"/>
    <property type="molecule type" value="Genomic_DNA"/>
</dbReference>
<gene>
    <name evidence="2" type="ORF">M422DRAFT_31252</name>
</gene>
<dbReference type="HOGENOM" id="CLU_087380_0_0_1"/>
<reference evidence="2 3" key="1">
    <citation type="submission" date="2014-06" db="EMBL/GenBank/DDBJ databases">
        <title>Evolutionary Origins and Diversification of the Mycorrhizal Mutualists.</title>
        <authorList>
            <consortium name="DOE Joint Genome Institute"/>
            <consortium name="Mycorrhizal Genomics Consortium"/>
            <person name="Kohler A."/>
            <person name="Kuo A."/>
            <person name="Nagy L.G."/>
            <person name="Floudas D."/>
            <person name="Copeland A."/>
            <person name="Barry K.W."/>
            <person name="Cichocki N."/>
            <person name="Veneault-Fourrey C."/>
            <person name="LaButti K."/>
            <person name="Lindquist E.A."/>
            <person name="Lipzen A."/>
            <person name="Lundell T."/>
            <person name="Morin E."/>
            <person name="Murat C."/>
            <person name="Riley R."/>
            <person name="Ohm R."/>
            <person name="Sun H."/>
            <person name="Tunlid A."/>
            <person name="Henrissat B."/>
            <person name="Grigoriev I.V."/>
            <person name="Hibbett D.S."/>
            <person name="Martin F."/>
        </authorList>
    </citation>
    <scope>NUCLEOTIDE SEQUENCE [LARGE SCALE GENOMIC DNA]</scope>
    <source>
        <strain evidence="2 3">SS14</strain>
    </source>
</reference>
<sequence>MDLQGIYPEAPSTPRRVSKPEESFVMPSPGLTTPSYTQLQVWLGGGVSSSPTTGFQASATRNGSSGTGTPTMMTPSATRIKGDLVIREVPAPSLVSSVAKPMYAGVFEPDSDIYSETQFSSDLLGSPELHERRVNYVAHIRVWSPPRLRVERWGCRVNFYEKQWWHLDELIKSDQIFPRGSPKDLLITKTAPIPLEFDYPARQDTFCQAHVIKYIESVTLATNASHRKLNRIQGEFKLLWDDLHRLLSHMPLAHAYSDLETVQELMMAGWECMHGMRYLLEAERRARLHIDMALLSGSI</sequence>
<feature type="region of interest" description="Disordered" evidence="1">
    <location>
        <begin position="52"/>
        <end position="76"/>
    </location>
</feature>
<feature type="compositionally biased region" description="Polar residues" evidence="1">
    <location>
        <begin position="52"/>
        <end position="62"/>
    </location>
</feature>
<evidence type="ECO:0000313" key="3">
    <source>
        <dbReference type="Proteomes" id="UP000054279"/>
    </source>
</evidence>
<feature type="compositionally biased region" description="Low complexity" evidence="1">
    <location>
        <begin position="63"/>
        <end position="76"/>
    </location>
</feature>
<dbReference type="AlphaFoldDB" id="A0A0C9VLR0"/>
<protein>
    <submittedName>
        <fullName evidence="2">Uncharacterized protein</fullName>
    </submittedName>
</protein>
<accession>A0A0C9VLR0</accession>
<feature type="region of interest" description="Disordered" evidence="1">
    <location>
        <begin position="1"/>
        <end position="29"/>
    </location>
</feature>
<evidence type="ECO:0000256" key="1">
    <source>
        <dbReference type="SAM" id="MobiDB-lite"/>
    </source>
</evidence>